<dbReference type="EMBL" id="SDMP01000016">
    <property type="protein sequence ID" value="RYR05593.1"/>
    <property type="molecule type" value="Genomic_DNA"/>
</dbReference>
<protein>
    <submittedName>
        <fullName evidence="1">Uncharacterized protein</fullName>
    </submittedName>
</protein>
<comment type="caution">
    <text evidence="1">The sequence shown here is derived from an EMBL/GenBank/DDBJ whole genome shotgun (WGS) entry which is preliminary data.</text>
</comment>
<dbReference type="PANTHER" id="PTHR33320:SF32">
    <property type="entry name" value="METHIONYL-TRNA SYNTHETASE"/>
    <property type="match status" value="1"/>
</dbReference>
<keyword evidence="2" id="KW-1185">Reference proteome</keyword>
<dbReference type="AlphaFoldDB" id="A0A444YUI7"/>
<reference evidence="1 2" key="1">
    <citation type="submission" date="2019-01" db="EMBL/GenBank/DDBJ databases">
        <title>Sequencing of cultivated peanut Arachis hypogaea provides insights into genome evolution and oil improvement.</title>
        <authorList>
            <person name="Chen X."/>
        </authorList>
    </citation>
    <scope>NUCLEOTIDE SEQUENCE [LARGE SCALE GENOMIC DNA]</scope>
    <source>
        <strain evidence="2">cv. Fuhuasheng</strain>
        <tissue evidence="1">Leaves</tissue>
    </source>
</reference>
<organism evidence="1 2">
    <name type="scientific">Arachis hypogaea</name>
    <name type="common">Peanut</name>
    <dbReference type="NCBI Taxonomy" id="3818"/>
    <lineage>
        <taxon>Eukaryota</taxon>
        <taxon>Viridiplantae</taxon>
        <taxon>Streptophyta</taxon>
        <taxon>Embryophyta</taxon>
        <taxon>Tracheophyta</taxon>
        <taxon>Spermatophyta</taxon>
        <taxon>Magnoliopsida</taxon>
        <taxon>eudicotyledons</taxon>
        <taxon>Gunneridae</taxon>
        <taxon>Pentapetalae</taxon>
        <taxon>rosids</taxon>
        <taxon>fabids</taxon>
        <taxon>Fabales</taxon>
        <taxon>Fabaceae</taxon>
        <taxon>Papilionoideae</taxon>
        <taxon>50 kb inversion clade</taxon>
        <taxon>dalbergioids sensu lato</taxon>
        <taxon>Dalbergieae</taxon>
        <taxon>Pterocarpus clade</taxon>
        <taxon>Arachis</taxon>
    </lineage>
</organism>
<dbReference type="PANTHER" id="PTHR33320">
    <property type="entry name" value="METHIONYL-TRNA SYNTHETASE"/>
    <property type="match status" value="1"/>
</dbReference>
<sequence length="38" mass="4781">MVQATDVQKQWRFCFLPIYFKTKRRYFCTMCTRTLQIQ</sequence>
<accession>A0A444YUI7</accession>
<dbReference type="Proteomes" id="UP000289738">
    <property type="component" value="Chromosome B06"/>
</dbReference>
<proteinExistence type="predicted"/>
<name>A0A444YUI7_ARAHY</name>
<evidence type="ECO:0000313" key="2">
    <source>
        <dbReference type="Proteomes" id="UP000289738"/>
    </source>
</evidence>
<evidence type="ECO:0000313" key="1">
    <source>
        <dbReference type="EMBL" id="RYR05593.1"/>
    </source>
</evidence>
<gene>
    <name evidence="1" type="ORF">Ahy_B06g085445</name>
</gene>